<dbReference type="InterPro" id="IPR003661">
    <property type="entry name" value="HisK_dim/P_dom"/>
</dbReference>
<dbReference type="PROSITE" id="PS50109">
    <property type="entry name" value="HIS_KIN"/>
    <property type="match status" value="1"/>
</dbReference>
<keyword evidence="18" id="KW-1185">Reference proteome</keyword>
<comment type="catalytic activity">
    <reaction evidence="1">
        <text>ATP + protein L-histidine = ADP + protein N-phospho-L-histidine.</text>
        <dbReference type="EC" id="2.7.13.3"/>
    </reaction>
</comment>
<keyword evidence="10 17" id="KW-0418">Kinase</keyword>
<keyword evidence="12 15" id="KW-1133">Transmembrane helix</keyword>
<dbReference type="InterPro" id="IPR004358">
    <property type="entry name" value="Sig_transdc_His_kin-like_C"/>
</dbReference>
<evidence type="ECO:0000256" key="1">
    <source>
        <dbReference type="ARBA" id="ARBA00000085"/>
    </source>
</evidence>
<keyword evidence="4" id="KW-0813">Transport</keyword>
<evidence type="ECO:0000256" key="2">
    <source>
        <dbReference type="ARBA" id="ARBA00004236"/>
    </source>
</evidence>
<evidence type="ECO:0000256" key="4">
    <source>
        <dbReference type="ARBA" id="ARBA00022448"/>
    </source>
</evidence>
<keyword evidence="14 15" id="KW-0472">Membrane</keyword>
<comment type="subcellular location">
    <subcellularLocation>
        <location evidence="2">Cell membrane</location>
    </subcellularLocation>
</comment>
<dbReference type="SUPFAM" id="SSF55785">
    <property type="entry name" value="PYP-like sensor domain (PAS domain)"/>
    <property type="match status" value="1"/>
</dbReference>
<evidence type="ECO:0000259" key="16">
    <source>
        <dbReference type="PROSITE" id="PS50109"/>
    </source>
</evidence>
<proteinExistence type="predicted"/>
<keyword evidence="11" id="KW-0067">ATP-binding</keyword>
<evidence type="ECO:0000256" key="14">
    <source>
        <dbReference type="ARBA" id="ARBA00023136"/>
    </source>
</evidence>
<dbReference type="GO" id="GO:0005886">
    <property type="term" value="C:plasma membrane"/>
    <property type="evidence" value="ECO:0007669"/>
    <property type="project" value="UniProtKB-SubCell"/>
</dbReference>
<evidence type="ECO:0000313" key="18">
    <source>
        <dbReference type="Proteomes" id="UP000198629"/>
    </source>
</evidence>
<dbReference type="PANTHER" id="PTHR45453">
    <property type="entry name" value="PHOSPHATE REGULON SENSOR PROTEIN PHOR"/>
    <property type="match status" value="1"/>
</dbReference>
<dbReference type="GO" id="GO:0005524">
    <property type="term" value="F:ATP binding"/>
    <property type="evidence" value="ECO:0007669"/>
    <property type="project" value="UniProtKB-KW"/>
</dbReference>
<dbReference type="NCBIfam" id="TIGR02966">
    <property type="entry name" value="phoR_proteo"/>
    <property type="match status" value="1"/>
</dbReference>
<dbReference type="AlphaFoldDB" id="A0A1G9DA52"/>
<keyword evidence="5" id="KW-1003">Cell membrane</keyword>
<dbReference type="SUPFAM" id="SSF47384">
    <property type="entry name" value="Homodimeric domain of signal transducing histidine kinase"/>
    <property type="match status" value="1"/>
</dbReference>
<dbReference type="Gene3D" id="3.30.565.10">
    <property type="entry name" value="Histidine kinase-like ATPase, C-terminal domain"/>
    <property type="match status" value="1"/>
</dbReference>
<dbReference type="InterPro" id="IPR036097">
    <property type="entry name" value="HisK_dim/P_sf"/>
</dbReference>
<organism evidence="17 18">
    <name type="scientific">Methylophilus rhizosphaerae</name>
    <dbReference type="NCBI Taxonomy" id="492660"/>
    <lineage>
        <taxon>Bacteria</taxon>
        <taxon>Pseudomonadati</taxon>
        <taxon>Pseudomonadota</taxon>
        <taxon>Betaproteobacteria</taxon>
        <taxon>Nitrosomonadales</taxon>
        <taxon>Methylophilaceae</taxon>
        <taxon>Methylophilus</taxon>
    </lineage>
</organism>
<dbReference type="SMART" id="SM00387">
    <property type="entry name" value="HATPase_c"/>
    <property type="match status" value="1"/>
</dbReference>
<evidence type="ECO:0000256" key="9">
    <source>
        <dbReference type="ARBA" id="ARBA00022741"/>
    </source>
</evidence>
<keyword evidence="8 15" id="KW-0812">Transmembrane</keyword>
<dbReference type="PANTHER" id="PTHR45453:SF1">
    <property type="entry name" value="PHOSPHATE REGULON SENSOR PROTEIN PHOR"/>
    <property type="match status" value="1"/>
</dbReference>
<protein>
    <recommendedName>
        <fullName evidence="3">histidine kinase</fullName>
        <ecNumber evidence="3">2.7.13.3</ecNumber>
    </recommendedName>
</protein>
<dbReference type="FunFam" id="1.10.287.130:FF:000008">
    <property type="entry name" value="Two-component sensor histidine kinase"/>
    <property type="match status" value="1"/>
</dbReference>
<keyword evidence="7" id="KW-0808">Transferase</keyword>
<dbReference type="Gene3D" id="3.30.450.20">
    <property type="entry name" value="PAS domain"/>
    <property type="match status" value="1"/>
</dbReference>
<evidence type="ECO:0000256" key="8">
    <source>
        <dbReference type="ARBA" id="ARBA00022692"/>
    </source>
</evidence>
<dbReference type="SUPFAM" id="SSF55874">
    <property type="entry name" value="ATPase domain of HSP90 chaperone/DNA topoisomerase II/histidine kinase"/>
    <property type="match status" value="1"/>
</dbReference>
<dbReference type="InterPro" id="IPR036890">
    <property type="entry name" value="HATPase_C_sf"/>
</dbReference>
<dbReference type="InterPro" id="IPR005467">
    <property type="entry name" value="His_kinase_dom"/>
</dbReference>
<dbReference type="Gene3D" id="1.10.287.130">
    <property type="match status" value="1"/>
</dbReference>
<dbReference type="Pfam" id="PF02518">
    <property type="entry name" value="HATPase_c"/>
    <property type="match status" value="1"/>
</dbReference>
<evidence type="ECO:0000256" key="6">
    <source>
        <dbReference type="ARBA" id="ARBA00022553"/>
    </source>
</evidence>
<dbReference type="PRINTS" id="PR00344">
    <property type="entry name" value="BCTRLSENSOR"/>
</dbReference>
<reference evidence="18" key="1">
    <citation type="submission" date="2016-10" db="EMBL/GenBank/DDBJ databases">
        <authorList>
            <person name="Varghese N."/>
            <person name="Submissions S."/>
        </authorList>
    </citation>
    <scope>NUCLEOTIDE SEQUENCE [LARGE SCALE GENOMIC DNA]</scope>
    <source>
        <strain evidence="18">CBMB127</strain>
    </source>
</reference>
<evidence type="ECO:0000313" key="17">
    <source>
        <dbReference type="EMBL" id="SDK60684.1"/>
    </source>
</evidence>
<dbReference type="RefSeq" id="WP_091471943.1">
    <property type="nucleotide sequence ID" value="NZ_FNFX01000003.1"/>
</dbReference>
<sequence length="432" mass="49526">MQDIRWKAFWLLVSWSFCCLIVGWVTNAEIAGLVYFGGLLAYLAGHIYWIHRLYQWASKPGLNFIPNGKGVWEDIFANLYHEMRRHSRSQSQLSSTLERLRHATSALPDCVVVLNHRNEIEWFNEPAVQRLGLKRHHDENQPIYYLLRQAEFVDYLHSENYSEPLKLKSPRNPEMTLELQIIPFASKQRLLICRDISAIEKTDIMRRDFIANVSHELRTPLTVIGGFLETISDMQGEISEDIQPYFDMMQAQTTRMRRIIEDLLTLSRLESNATLKDEMDITMQPLLHQLLKDANALSQGQHTIALHVDTETNLRGSYNELFSAMSNLTSNAVRYTPPQGKIDIFWQRQGDEVVFSVQDTGIGIEAQHLPRLTERFYRVDSGRSRDTGGTGLGLSIVKHILHHHQAGLQVESESGKGSRFSIVFPASRVLAA</sequence>
<dbReference type="GO" id="GO:0000155">
    <property type="term" value="F:phosphorelay sensor kinase activity"/>
    <property type="evidence" value="ECO:0007669"/>
    <property type="project" value="InterPro"/>
</dbReference>
<dbReference type="EMBL" id="FNFX01000003">
    <property type="protein sequence ID" value="SDK60684.1"/>
    <property type="molecule type" value="Genomic_DNA"/>
</dbReference>
<gene>
    <name evidence="17" type="ORF">SAMN05192566_1866</name>
</gene>
<keyword evidence="6" id="KW-0597">Phosphoprotein</keyword>
<dbReference type="EC" id="2.7.13.3" evidence="3"/>
<evidence type="ECO:0000256" key="10">
    <source>
        <dbReference type="ARBA" id="ARBA00022777"/>
    </source>
</evidence>
<evidence type="ECO:0000256" key="12">
    <source>
        <dbReference type="ARBA" id="ARBA00022989"/>
    </source>
</evidence>
<dbReference type="STRING" id="492660.SAMN05192566_1866"/>
<dbReference type="InterPro" id="IPR021766">
    <property type="entry name" value="PhoR_N"/>
</dbReference>
<dbReference type="InterPro" id="IPR014310">
    <property type="entry name" value="Sig_transdc_His_kinase_PhoR"/>
</dbReference>
<evidence type="ECO:0000256" key="11">
    <source>
        <dbReference type="ARBA" id="ARBA00022840"/>
    </source>
</evidence>
<keyword evidence="9" id="KW-0547">Nucleotide-binding</keyword>
<evidence type="ECO:0000256" key="13">
    <source>
        <dbReference type="ARBA" id="ARBA00023012"/>
    </source>
</evidence>
<dbReference type="SMART" id="SM00388">
    <property type="entry name" value="HisKA"/>
    <property type="match status" value="1"/>
</dbReference>
<evidence type="ECO:0000256" key="3">
    <source>
        <dbReference type="ARBA" id="ARBA00012438"/>
    </source>
</evidence>
<dbReference type="FunFam" id="3.30.565.10:FF:000032">
    <property type="entry name" value="Phosphate regulon sensor histidine kinase PhoR"/>
    <property type="match status" value="1"/>
</dbReference>
<accession>A0A1G9DA52</accession>
<evidence type="ECO:0000256" key="5">
    <source>
        <dbReference type="ARBA" id="ARBA00022475"/>
    </source>
</evidence>
<name>A0A1G9DA52_9PROT</name>
<evidence type="ECO:0000256" key="15">
    <source>
        <dbReference type="SAM" id="Phobius"/>
    </source>
</evidence>
<dbReference type="Proteomes" id="UP000198629">
    <property type="component" value="Unassembled WGS sequence"/>
</dbReference>
<dbReference type="InterPro" id="IPR003594">
    <property type="entry name" value="HATPase_dom"/>
</dbReference>
<dbReference type="Pfam" id="PF11808">
    <property type="entry name" value="PhoR"/>
    <property type="match status" value="1"/>
</dbReference>
<feature type="domain" description="Histidine kinase" evidence="16">
    <location>
        <begin position="212"/>
        <end position="428"/>
    </location>
</feature>
<dbReference type="CDD" id="cd00082">
    <property type="entry name" value="HisKA"/>
    <property type="match status" value="1"/>
</dbReference>
<feature type="transmembrane region" description="Helical" evidence="15">
    <location>
        <begin position="32"/>
        <end position="50"/>
    </location>
</feature>
<dbReference type="GO" id="GO:0004721">
    <property type="term" value="F:phosphoprotein phosphatase activity"/>
    <property type="evidence" value="ECO:0007669"/>
    <property type="project" value="InterPro"/>
</dbReference>
<dbReference type="OrthoDB" id="9813151at2"/>
<dbReference type="InterPro" id="IPR035965">
    <property type="entry name" value="PAS-like_dom_sf"/>
</dbReference>
<dbReference type="GO" id="GO:0016036">
    <property type="term" value="P:cellular response to phosphate starvation"/>
    <property type="evidence" value="ECO:0007669"/>
    <property type="project" value="TreeGrafter"/>
</dbReference>
<dbReference type="InterPro" id="IPR050351">
    <property type="entry name" value="BphY/WalK/GraS-like"/>
</dbReference>
<dbReference type="Pfam" id="PF00512">
    <property type="entry name" value="HisKA"/>
    <property type="match status" value="1"/>
</dbReference>
<keyword evidence="13" id="KW-0902">Two-component regulatory system</keyword>
<evidence type="ECO:0000256" key="7">
    <source>
        <dbReference type="ARBA" id="ARBA00022679"/>
    </source>
</evidence>
<feature type="transmembrane region" description="Helical" evidence="15">
    <location>
        <begin position="7"/>
        <end position="26"/>
    </location>
</feature>